<reference evidence="2" key="1">
    <citation type="journal article" date="2010" name="Science">
        <title>Plasticity of animal genome architecture unmasked by rapid evolution of a pelagic tunicate.</title>
        <authorList>
            <person name="Denoeud F."/>
            <person name="Henriet S."/>
            <person name="Mungpakdee S."/>
            <person name="Aury J.M."/>
            <person name="Da Silva C."/>
            <person name="Brinkmann H."/>
            <person name="Mikhaleva J."/>
            <person name="Olsen L.C."/>
            <person name="Jubin C."/>
            <person name="Canestro C."/>
            <person name="Bouquet J.M."/>
            <person name="Danks G."/>
            <person name="Poulain J."/>
            <person name="Campsteijn C."/>
            <person name="Adamski M."/>
            <person name="Cross I."/>
            <person name="Yadetie F."/>
            <person name="Muffato M."/>
            <person name="Louis A."/>
            <person name="Butcher S."/>
            <person name="Tsagkogeorga G."/>
            <person name="Konrad A."/>
            <person name="Singh S."/>
            <person name="Jensen M.F."/>
            <person name="Cong E.H."/>
            <person name="Eikeseth-Otteraa H."/>
            <person name="Noel B."/>
            <person name="Anthouard V."/>
            <person name="Porcel B.M."/>
            <person name="Kachouri-Lafond R."/>
            <person name="Nishino A."/>
            <person name="Ugolini M."/>
            <person name="Chourrout P."/>
            <person name="Nishida H."/>
            <person name="Aasland R."/>
            <person name="Huzurbazar S."/>
            <person name="Westhof E."/>
            <person name="Delsuc F."/>
            <person name="Lehrach H."/>
            <person name="Reinhardt R."/>
            <person name="Weissenbach J."/>
            <person name="Roy S.W."/>
            <person name="Artiguenave F."/>
            <person name="Postlethwait J.H."/>
            <person name="Manak J.R."/>
            <person name="Thompson E.M."/>
            <person name="Jaillon O."/>
            <person name="Du Pasquier L."/>
            <person name="Boudinot P."/>
            <person name="Liberles D.A."/>
            <person name="Volff J.N."/>
            <person name="Philippe H."/>
            <person name="Lenhard B."/>
            <person name="Roest Crollius H."/>
            <person name="Wincker P."/>
            <person name="Chourrout D."/>
        </authorList>
    </citation>
    <scope>NUCLEOTIDE SEQUENCE [LARGE SCALE GENOMIC DNA]</scope>
</reference>
<accession>E4X8B5</accession>
<dbReference type="Proteomes" id="UP000001307">
    <property type="component" value="Unassembled WGS sequence"/>
</dbReference>
<proteinExistence type="predicted"/>
<protein>
    <recommendedName>
        <fullName evidence="1">Galaxin-like repeats domain-containing protein</fullName>
    </recommendedName>
</protein>
<feature type="domain" description="Galaxin-like repeats" evidence="1">
    <location>
        <begin position="27"/>
        <end position="156"/>
    </location>
</feature>
<gene>
    <name evidence="2" type="ORF">GSOID_T00004173001</name>
</gene>
<sequence>MVHSYAYKNAGFLPKRRNKPNQPKYGCGEGYVLEPLYGVCCGNIHFSKSNGPKCCELESGSYVTYQPRKQLCCGGDLLDSRKFSCCDNKSYEKRSQFCCGSEIRLRSEAERCCISTLGWVTKYDPKKMQCCKGSVGLAGLTCCGGSFLGDNDRCCHQSVIPIFSWRKNGISYNPSRGKRCCRSPDRAKTYHKAATQDIEEDICCAGQVGPKKDRICKRDSTGQEYMTRRYPDYFVDFIFEDPADYILDQFRGTNF</sequence>
<name>E4X8B5_OIKDI</name>
<organism evidence="2">
    <name type="scientific">Oikopleura dioica</name>
    <name type="common">Tunicate</name>
    <dbReference type="NCBI Taxonomy" id="34765"/>
    <lineage>
        <taxon>Eukaryota</taxon>
        <taxon>Metazoa</taxon>
        <taxon>Chordata</taxon>
        <taxon>Tunicata</taxon>
        <taxon>Appendicularia</taxon>
        <taxon>Copelata</taxon>
        <taxon>Oikopleuridae</taxon>
        <taxon>Oikopleura</taxon>
    </lineage>
</organism>
<evidence type="ECO:0000313" key="3">
    <source>
        <dbReference type="Proteomes" id="UP000001307"/>
    </source>
</evidence>
<evidence type="ECO:0000313" key="2">
    <source>
        <dbReference type="EMBL" id="CBY08163.1"/>
    </source>
</evidence>
<evidence type="ECO:0000259" key="1">
    <source>
        <dbReference type="Pfam" id="PF24748"/>
    </source>
</evidence>
<dbReference type="InParanoid" id="E4X8B5"/>
<dbReference type="PANTHER" id="PTHR34490">
    <property type="entry name" value="PROTEIN CBG12054-RELATED"/>
    <property type="match status" value="1"/>
</dbReference>
<dbReference type="OrthoDB" id="5989849at2759"/>
<dbReference type="EMBL" id="FN653029">
    <property type="protein sequence ID" value="CBY08163.1"/>
    <property type="molecule type" value="Genomic_DNA"/>
</dbReference>
<dbReference type="AlphaFoldDB" id="E4X8B5"/>
<keyword evidence="3" id="KW-1185">Reference proteome</keyword>
<dbReference type="PANTHER" id="PTHR34490:SF3">
    <property type="entry name" value="GALAXIN-LIKE ISOFORM X2"/>
    <property type="match status" value="1"/>
</dbReference>
<dbReference type="InterPro" id="IPR056601">
    <property type="entry name" value="Galaxin_dom"/>
</dbReference>
<dbReference type="Pfam" id="PF24748">
    <property type="entry name" value="Galaxin_repeat"/>
    <property type="match status" value="1"/>
</dbReference>
<dbReference type="InterPro" id="IPR055284">
    <property type="entry name" value="Galaxin-like"/>
</dbReference>